<organism evidence="1 2">
    <name type="scientific">Planktothrix mougeotii LEGE 06226</name>
    <dbReference type="NCBI Taxonomy" id="1828728"/>
    <lineage>
        <taxon>Bacteria</taxon>
        <taxon>Bacillati</taxon>
        <taxon>Cyanobacteriota</taxon>
        <taxon>Cyanophyceae</taxon>
        <taxon>Oscillatoriophycideae</taxon>
        <taxon>Oscillatoriales</taxon>
        <taxon>Microcoleaceae</taxon>
        <taxon>Planktothrix</taxon>
    </lineage>
</organism>
<sequence>MIVILDSGVLDLLVSPIKESSKLEDSITYQCGEWFYSLLAKGVYVVTSDISDYEVRRKLIHIKSESLVELDRLRNDGIIDFLPLTPEVMQKAAQCWAEVREKNIPTADVKNIDGDMMILAQWSILCEEYPGQRVFIATTNVKHLKILAQDNAQEWMNIKI</sequence>
<dbReference type="SUPFAM" id="SSF88723">
    <property type="entry name" value="PIN domain-like"/>
    <property type="match status" value="1"/>
</dbReference>
<dbReference type="InterPro" id="IPR029060">
    <property type="entry name" value="PIN-like_dom_sf"/>
</dbReference>
<accession>A0ABR9U5K2</accession>
<name>A0ABR9U5K2_9CYAN</name>
<dbReference type="RefSeq" id="WP_193867491.1">
    <property type="nucleotide sequence ID" value="NZ_JADEWU010000001.1"/>
</dbReference>
<reference evidence="1 2" key="1">
    <citation type="submission" date="2020-10" db="EMBL/GenBank/DDBJ databases">
        <authorList>
            <person name="Castelo-Branco R."/>
            <person name="Eusebio N."/>
            <person name="Adriana R."/>
            <person name="Vieira A."/>
            <person name="Brugerolle De Fraissinette N."/>
            <person name="Rezende De Castro R."/>
            <person name="Schneider M.P."/>
            <person name="Vasconcelos V."/>
            <person name="Leao P.N."/>
        </authorList>
    </citation>
    <scope>NUCLEOTIDE SEQUENCE [LARGE SCALE GENOMIC DNA]</scope>
    <source>
        <strain evidence="1 2">LEGE 06226</strain>
    </source>
</reference>
<protein>
    <submittedName>
        <fullName evidence="1">Type II toxin-antitoxin system VapC family toxin</fullName>
    </submittedName>
</protein>
<keyword evidence="2" id="KW-1185">Reference proteome</keyword>
<dbReference type="EMBL" id="JADEWU010000001">
    <property type="protein sequence ID" value="MBE9141725.1"/>
    <property type="molecule type" value="Genomic_DNA"/>
</dbReference>
<evidence type="ECO:0000313" key="1">
    <source>
        <dbReference type="EMBL" id="MBE9141725.1"/>
    </source>
</evidence>
<dbReference type="Gene3D" id="3.40.50.1010">
    <property type="entry name" value="5'-nuclease"/>
    <property type="match status" value="1"/>
</dbReference>
<comment type="caution">
    <text evidence="1">The sequence shown here is derived from an EMBL/GenBank/DDBJ whole genome shotgun (WGS) entry which is preliminary data.</text>
</comment>
<gene>
    <name evidence="1" type="ORF">IQ236_00630</name>
</gene>
<dbReference type="Proteomes" id="UP000640725">
    <property type="component" value="Unassembled WGS sequence"/>
</dbReference>
<evidence type="ECO:0000313" key="2">
    <source>
        <dbReference type="Proteomes" id="UP000640725"/>
    </source>
</evidence>
<proteinExistence type="predicted"/>